<protein>
    <submittedName>
        <fullName evidence="2">Uncharacterized protein</fullName>
    </submittedName>
</protein>
<feature type="non-terminal residue" evidence="2">
    <location>
        <position position="1"/>
    </location>
</feature>
<dbReference type="AlphaFoldDB" id="A0A9K3D8J5"/>
<sequence length="307" mass="34431">NGIRLRIVRMKRMAVAMYVDDRLVYPNDSCGPDMLWALPAGRVPGSSAQEVTADDTARQERDPPPVTQDLFEDDLFANMDIEYQPDPDPDVYERERPRVVTTPRARPRTNTNSTRSRRQRVPKTPVPPTPPHLSEWRPTPKSTPVKRTRKKSAKDWSRLTRHIKHGARKAVAFNILAGETAADNVWKDLLRPHGIKGIETVREWVASVPDDVRSLAPSPWHEHTVQAVLYMLFKRNEGRVRSSIVFKEVRAAERSAGLAVSDDTRGAVKEYTGLALGPSGGVIYRKGGSLVLVFESGDYADVFSDSD</sequence>
<evidence type="ECO:0000313" key="3">
    <source>
        <dbReference type="Proteomes" id="UP000265618"/>
    </source>
</evidence>
<reference evidence="2 3" key="1">
    <citation type="journal article" date="2018" name="PLoS ONE">
        <title>The draft genome of Kipferlia bialata reveals reductive genome evolution in fornicate parasites.</title>
        <authorList>
            <person name="Tanifuji G."/>
            <person name="Takabayashi S."/>
            <person name="Kume K."/>
            <person name="Takagi M."/>
            <person name="Nakayama T."/>
            <person name="Kamikawa R."/>
            <person name="Inagaki Y."/>
            <person name="Hashimoto T."/>
        </authorList>
    </citation>
    <scope>NUCLEOTIDE SEQUENCE [LARGE SCALE GENOMIC DNA]</scope>
    <source>
        <strain evidence="2">NY0173</strain>
    </source>
</reference>
<feature type="region of interest" description="Disordered" evidence="1">
    <location>
        <begin position="44"/>
        <end position="156"/>
    </location>
</feature>
<feature type="compositionally biased region" description="Low complexity" evidence="1">
    <location>
        <begin position="99"/>
        <end position="114"/>
    </location>
</feature>
<dbReference type="EMBL" id="BDIP01005741">
    <property type="protein sequence ID" value="GIQ90081.1"/>
    <property type="molecule type" value="Genomic_DNA"/>
</dbReference>
<accession>A0A9K3D8J5</accession>
<evidence type="ECO:0000256" key="1">
    <source>
        <dbReference type="SAM" id="MobiDB-lite"/>
    </source>
</evidence>
<keyword evidence="3" id="KW-1185">Reference proteome</keyword>
<organism evidence="2 3">
    <name type="scientific">Kipferlia bialata</name>
    <dbReference type="NCBI Taxonomy" id="797122"/>
    <lineage>
        <taxon>Eukaryota</taxon>
        <taxon>Metamonada</taxon>
        <taxon>Carpediemonas-like organisms</taxon>
        <taxon>Kipferlia</taxon>
    </lineage>
</organism>
<dbReference type="Proteomes" id="UP000265618">
    <property type="component" value="Unassembled WGS sequence"/>
</dbReference>
<evidence type="ECO:0000313" key="2">
    <source>
        <dbReference type="EMBL" id="GIQ90081.1"/>
    </source>
</evidence>
<name>A0A9K3D8J5_9EUKA</name>
<comment type="caution">
    <text evidence="2">The sequence shown here is derived from an EMBL/GenBank/DDBJ whole genome shotgun (WGS) entry which is preliminary data.</text>
</comment>
<proteinExistence type="predicted"/>
<gene>
    <name evidence="2" type="ORF">KIPB_012734</name>
</gene>